<comment type="caution">
    <text evidence="4">The sequence shown here is derived from an EMBL/GenBank/DDBJ whole genome shotgun (WGS) entry which is preliminary data.</text>
</comment>
<feature type="transmembrane region" description="Helical" evidence="2">
    <location>
        <begin position="52"/>
        <end position="72"/>
    </location>
</feature>
<name>A0AAD7U392_9APHY</name>
<dbReference type="EMBL" id="JAPEVG010000011">
    <property type="protein sequence ID" value="KAJ8496811.1"/>
    <property type="molecule type" value="Genomic_DNA"/>
</dbReference>
<feature type="region of interest" description="Disordered" evidence="1">
    <location>
        <begin position="360"/>
        <end position="380"/>
    </location>
</feature>
<feature type="transmembrane region" description="Helical" evidence="2">
    <location>
        <begin position="139"/>
        <end position="158"/>
    </location>
</feature>
<accession>A0AAD7U392</accession>
<reference evidence="4" key="1">
    <citation type="submission" date="2022-11" db="EMBL/GenBank/DDBJ databases">
        <title>Genome Sequence of Cubamyces cubensis.</title>
        <authorList>
            <person name="Buettner E."/>
        </authorList>
    </citation>
    <scope>NUCLEOTIDE SEQUENCE</scope>
    <source>
        <strain evidence="4">MPL-01</strain>
    </source>
</reference>
<feature type="transmembrane region" description="Helical" evidence="2">
    <location>
        <begin position="20"/>
        <end position="40"/>
    </location>
</feature>
<evidence type="ECO:0000259" key="3">
    <source>
        <dbReference type="Pfam" id="PF20151"/>
    </source>
</evidence>
<keyword evidence="5" id="KW-1185">Reference proteome</keyword>
<dbReference type="Pfam" id="PF20151">
    <property type="entry name" value="DUF6533"/>
    <property type="match status" value="1"/>
</dbReference>
<dbReference type="Proteomes" id="UP001215151">
    <property type="component" value="Unassembled WGS sequence"/>
</dbReference>
<dbReference type="InterPro" id="IPR045340">
    <property type="entry name" value="DUF6533"/>
</dbReference>
<organism evidence="4 5">
    <name type="scientific">Trametes cubensis</name>
    <dbReference type="NCBI Taxonomy" id="1111947"/>
    <lineage>
        <taxon>Eukaryota</taxon>
        <taxon>Fungi</taxon>
        <taxon>Dikarya</taxon>
        <taxon>Basidiomycota</taxon>
        <taxon>Agaricomycotina</taxon>
        <taxon>Agaricomycetes</taxon>
        <taxon>Polyporales</taxon>
        <taxon>Polyporaceae</taxon>
        <taxon>Trametes</taxon>
    </lineage>
</organism>
<protein>
    <recommendedName>
        <fullName evidence="3">DUF6533 domain-containing protein</fullName>
    </recommendedName>
</protein>
<keyword evidence="2" id="KW-1133">Transmembrane helix</keyword>
<evidence type="ECO:0000313" key="5">
    <source>
        <dbReference type="Proteomes" id="UP001215151"/>
    </source>
</evidence>
<gene>
    <name evidence="4" type="ORF">ONZ51_g906</name>
</gene>
<feature type="transmembrane region" description="Helical" evidence="2">
    <location>
        <begin position="205"/>
        <end position="224"/>
    </location>
</feature>
<sequence length="398" mass="44962">MSWTPSVSPSDLHGFNVTQSYGYCNFAAVALLVYETCITFDREYRHIWKRKASAATWIFLLNRYLVIALYVINVPGTFKVSDARYVSTSRPQSYEAYSWVHPMDSCPPLARVSQVLDILPYVVWALFSSLRTYAIANRAWHIASLIFMLSMVPVWIYIFRDVHQTPMNFPPPTYCISVPDYPIDSYVAHLIVAVDMLMKYTTVTVVSRICLIVSDILVLSVTWVKTFGIVRLAREHGLDMSLSVTKVLLRDGSTYFTVWTILNSLHIAGTYVDSIQYLTTFTEAFTSILVSRFILNLREVANAPDPVEDVEPGSEAYWHLLEESWRVADRLRADVSTLLAPLGAPLDHTFDSAVTYDSQPTAAESTGLPSPDLKESESDARGNLIQMKSVGWIRQRVA</sequence>
<evidence type="ECO:0000256" key="1">
    <source>
        <dbReference type="SAM" id="MobiDB-lite"/>
    </source>
</evidence>
<keyword evidence="2" id="KW-0472">Membrane</keyword>
<evidence type="ECO:0000256" key="2">
    <source>
        <dbReference type="SAM" id="Phobius"/>
    </source>
</evidence>
<feature type="domain" description="DUF6533" evidence="3">
    <location>
        <begin position="23"/>
        <end position="67"/>
    </location>
</feature>
<evidence type="ECO:0000313" key="4">
    <source>
        <dbReference type="EMBL" id="KAJ8496811.1"/>
    </source>
</evidence>
<proteinExistence type="predicted"/>
<keyword evidence="2" id="KW-0812">Transmembrane</keyword>
<dbReference type="AlphaFoldDB" id="A0AAD7U392"/>